<dbReference type="InterPro" id="IPR032694">
    <property type="entry name" value="CopC/D"/>
</dbReference>
<reference evidence="8 9" key="1">
    <citation type="submission" date="2021-03" db="EMBL/GenBank/DDBJ databases">
        <title>Actinoplanes flavus sp. nov., a novel actinomycete isolated from Coconut Palm rhizosphere soil.</title>
        <authorList>
            <person name="Luo X."/>
        </authorList>
    </citation>
    <scope>NUCLEOTIDE SEQUENCE [LARGE SCALE GENOMIC DNA]</scope>
    <source>
        <strain evidence="8 9">NEAU-H7</strain>
    </source>
</reference>
<feature type="transmembrane region" description="Helical" evidence="6">
    <location>
        <begin position="485"/>
        <end position="510"/>
    </location>
</feature>
<keyword evidence="2" id="KW-1003">Cell membrane</keyword>
<sequence>MLGRKESSFPVVLRHPALLAAAVMVAFGLLALLLRYGGGAGGEPIVGLPDPGLTAWLLPAARLGGQLAAVTTIGMLLAAAVLSPRNEGRLSAVAYRRIRVARWSALVWSLCCGATVCLTLSDIVGLPVSQIVSARALANFVTSVPLGQAMAVTGLLALAAGVTCFVTVSVGGTVTALCIAVGALVPALFTGHAAAGGNHQVAISALVLHVVPVVVWAGGLLALLLTPRTRGTVLAVAVRRFSVIATWCLAAVAVSGLVSAAVRIPQLGLWWGTPYGQIALVKAQLLVALAVLGWMQRRAAIPALRAGDRRRFALVAAGEVLVFAAAMGAAAALSRTPPAVISDESDETPAQALLGFAMPEPISFARVAGDWLPEPLYLSAALVATGLYLAGVVRLRRRGDAWPVHRIVVLLAGCGLLIVATSSGIARYAPVLFSVHMGQHLVLNMVVPILLVLAAPVTLALRALRPAGDPAWPGPREWLQALLHSRALGLLSHPLVALALYAGSLYVMYFSGLYELALRSHAAHLAMVGHFLLTGYLFFSAVIGVDPSPRRTPYPLRMVLVFAAMVLHAFLGVALMLSNTPLAAEWFASLDRPWGPSPLADLRLGGGMAWSFGEVPMAIVLAALLRQWMTADEREARRRDRVADRAEAQGQEDAELAAYNAMLAGLAARDREHR</sequence>
<feature type="transmembrane region" description="Helical" evidence="6">
    <location>
        <begin position="146"/>
        <end position="167"/>
    </location>
</feature>
<dbReference type="PANTHER" id="PTHR34820">
    <property type="entry name" value="INNER MEMBRANE PROTEIN YEBZ"/>
    <property type="match status" value="1"/>
</dbReference>
<proteinExistence type="predicted"/>
<dbReference type="PANTHER" id="PTHR34820:SF4">
    <property type="entry name" value="INNER MEMBRANE PROTEIN YEBZ"/>
    <property type="match status" value="1"/>
</dbReference>
<feature type="transmembrane region" description="Helical" evidence="6">
    <location>
        <begin position="56"/>
        <end position="82"/>
    </location>
</feature>
<evidence type="ECO:0000256" key="5">
    <source>
        <dbReference type="ARBA" id="ARBA00023136"/>
    </source>
</evidence>
<comment type="caution">
    <text evidence="8">The sequence shown here is derived from an EMBL/GenBank/DDBJ whole genome shotgun (WGS) entry which is preliminary data.</text>
</comment>
<evidence type="ECO:0000256" key="6">
    <source>
        <dbReference type="SAM" id="Phobius"/>
    </source>
</evidence>
<dbReference type="Pfam" id="PF05425">
    <property type="entry name" value="CopD"/>
    <property type="match status" value="1"/>
</dbReference>
<feature type="transmembrane region" description="Helical" evidence="6">
    <location>
        <begin position="237"/>
        <end position="262"/>
    </location>
</feature>
<evidence type="ECO:0000259" key="7">
    <source>
        <dbReference type="Pfam" id="PF05425"/>
    </source>
</evidence>
<dbReference type="RefSeq" id="WP_208465784.1">
    <property type="nucleotide sequence ID" value="NZ_JAGFNS010000002.1"/>
</dbReference>
<keyword evidence="9" id="KW-1185">Reference proteome</keyword>
<evidence type="ECO:0000256" key="3">
    <source>
        <dbReference type="ARBA" id="ARBA00022692"/>
    </source>
</evidence>
<feature type="transmembrane region" description="Helical" evidence="6">
    <location>
        <begin position="174"/>
        <end position="195"/>
    </location>
</feature>
<dbReference type="EMBL" id="JAGFNS010000002">
    <property type="protein sequence ID" value="MBO3736568.1"/>
    <property type="molecule type" value="Genomic_DNA"/>
</dbReference>
<accession>A0ABS3UCV9</accession>
<dbReference type="Proteomes" id="UP000679690">
    <property type="component" value="Unassembled WGS sequence"/>
</dbReference>
<feature type="transmembrane region" description="Helical" evidence="6">
    <location>
        <begin position="103"/>
        <end position="126"/>
    </location>
</feature>
<feature type="transmembrane region" description="Helical" evidence="6">
    <location>
        <begin position="407"/>
        <end position="429"/>
    </location>
</feature>
<feature type="transmembrane region" description="Helical" evidence="6">
    <location>
        <begin position="556"/>
        <end position="577"/>
    </location>
</feature>
<dbReference type="Pfam" id="PF09678">
    <property type="entry name" value="Caa3_CtaG"/>
    <property type="match status" value="1"/>
</dbReference>
<comment type="subcellular location">
    <subcellularLocation>
        <location evidence="1">Cell membrane</location>
        <topology evidence="1">Multi-pass membrane protein</topology>
    </subcellularLocation>
</comment>
<keyword evidence="5 6" id="KW-0472">Membrane</keyword>
<dbReference type="InterPro" id="IPR019108">
    <property type="entry name" value="Caa3_assmbl_CtaG-rel"/>
</dbReference>
<feature type="transmembrane region" description="Helical" evidence="6">
    <location>
        <begin position="441"/>
        <end position="464"/>
    </location>
</feature>
<feature type="transmembrane region" description="Helical" evidence="6">
    <location>
        <begin position="376"/>
        <end position="395"/>
    </location>
</feature>
<feature type="transmembrane region" description="Helical" evidence="6">
    <location>
        <begin position="312"/>
        <end position="333"/>
    </location>
</feature>
<feature type="domain" description="Copper resistance protein D" evidence="7">
    <location>
        <begin position="237"/>
        <end position="333"/>
    </location>
</feature>
<evidence type="ECO:0000313" key="8">
    <source>
        <dbReference type="EMBL" id="MBO3736568.1"/>
    </source>
</evidence>
<feature type="transmembrane region" description="Helical" evidence="6">
    <location>
        <begin position="12"/>
        <end position="36"/>
    </location>
</feature>
<evidence type="ECO:0000313" key="9">
    <source>
        <dbReference type="Proteomes" id="UP000679690"/>
    </source>
</evidence>
<evidence type="ECO:0000256" key="1">
    <source>
        <dbReference type="ARBA" id="ARBA00004651"/>
    </source>
</evidence>
<keyword evidence="3 6" id="KW-0812">Transmembrane</keyword>
<feature type="transmembrane region" description="Helical" evidence="6">
    <location>
        <begin position="522"/>
        <end position="544"/>
    </location>
</feature>
<organism evidence="8 9">
    <name type="scientific">Actinoplanes flavus</name>
    <dbReference type="NCBI Taxonomy" id="2820290"/>
    <lineage>
        <taxon>Bacteria</taxon>
        <taxon>Bacillati</taxon>
        <taxon>Actinomycetota</taxon>
        <taxon>Actinomycetes</taxon>
        <taxon>Micromonosporales</taxon>
        <taxon>Micromonosporaceae</taxon>
        <taxon>Actinoplanes</taxon>
    </lineage>
</organism>
<gene>
    <name evidence="8" type="ORF">J5X75_03430</name>
</gene>
<feature type="transmembrane region" description="Helical" evidence="6">
    <location>
        <begin position="608"/>
        <end position="629"/>
    </location>
</feature>
<name>A0ABS3UCV9_9ACTN</name>
<keyword evidence="4 6" id="KW-1133">Transmembrane helix</keyword>
<feature type="transmembrane region" description="Helical" evidence="6">
    <location>
        <begin position="201"/>
        <end position="225"/>
    </location>
</feature>
<evidence type="ECO:0000256" key="2">
    <source>
        <dbReference type="ARBA" id="ARBA00022475"/>
    </source>
</evidence>
<protein>
    <submittedName>
        <fullName evidence="8">Bifunctional copper resistance protein CopD/cytochrome c oxidase assembly protein</fullName>
    </submittedName>
</protein>
<dbReference type="InterPro" id="IPR008457">
    <property type="entry name" value="Cu-R_CopD_dom"/>
</dbReference>
<feature type="transmembrane region" description="Helical" evidence="6">
    <location>
        <begin position="274"/>
        <end position="292"/>
    </location>
</feature>
<evidence type="ECO:0000256" key="4">
    <source>
        <dbReference type="ARBA" id="ARBA00022989"/>
    </source>
</evidence>